<organism evidence="2 3">
    <name type="scientific">Pseudomonas lijiangensis</name>
    <dbReference type="NCBI Taxonomy" id="2995658"/>
    <lineage>
        <taxon>Bacteria</taxon>
        <taxon>Pseudomonadati</taxon>
        <taxon>Pseudomonadota</taxon>
        <taxon>Gammaproteobacteria</taxon>
        <taxon>Pseudomonadales</taxon>
        <taxon>Pseudomonadaceae</taxon>
        <taxon>Pseudomonas</taxon>
    </lineage>
</organism>
<dbReference type="Proteomes" id="UP000683401">
    <property type="component" value="Chromosome"/>
</dbReference>
<dbReference type="EMBL" id="CP076668">
    <property type="protein sequence ID" value="QWU82401.1"/>
    <property type="molecule type" value="Genomic_DNA"/>
</dbReference>
<evidence type="ECO:0000313" key="3">
    <source>
        <dbReference type="Proteomes" id="UP000683401"/>
    </source>
</evidence>
<feature type="transmembrane region" description="Helical" evidence="1">
    <location>
        <begin position="6"/>
        <end position="25"/>
    </location>
</feature>
<keyword evidence="1" id="KW-1133">Transmembrane helix</keyword>
<protein>
    <submittedName>
        <fullName evidence="2">Uncharacterized protein</fullName>
    </submittedName>
</protein>
<accession>A0ABX8HP90</accession>
<proteinExistence type="predicted"/>
<name>A0ABX8HP90_9PSED</name>
<evidence type="ECO:0000256" key="1">
    <source>
        <dbReference type="SAM" id="Phobius"/>
    </source>
</evidence>
<keyword evidence="1" id="KW-0812">Transmembrane</keyword>
<evidence type="ECO:0000313" key="2">
    <source>
        <dbReference type="EMBL" id="QWU82401.1"/>
    </source>
</evidence>
<reference evidence="3" key="1">
    <citation type="submission" date="2021-06" db="EMBL/GenBank/DDBJ databases">
        <title>Identification of Pseudomonas cichorii causing bacterial leaf black spot of flue-cured tobacco, a new disease in China.</title>
        <authorList>
            <person name="Lu C.-H."/>
        </authorList>
    </citation>
    <scope>NUCLEOTIDE SEQUENCE [LARGE SCALE GENOMIC DNA]</scope>
    <source>
        <strain evidence="3">LJ2</strain>
    </source>
</reference>
<feature type="transmembrane region" description="Helical" evidence="1">
    <location>
        <begin position="37"/>
        <end position="58"/>
    </location>
</feature>
<gene>
    <name evidence="2" type="ORF">KQP88_20555</name>
</gene>
<sequence>MLDFLLEILVHKILCKIGFAILYVVTGGRYKGDGGWFVYLVAGVGTVLLFVPLILVVYL</sequence>
<keyword evidence="3" id="KW-1185">Reference proteome</keyword>
<dbReference type="RefSeq" id="WP_200994665.1">
    <property type="nucleotide sequence ID" value="NZ_CP076668.1"/>
</dbReference>
<keyword evidence="1" id="KW-0472">Membrane</keyword>